<proteinExistence type="predicted"/>
<accession>A0A8J2BNB0</accession>
<dbReference type="EMBL" id="CAJNOB010000012">
    <property type="protein sequence ID" value="CAF0695788.1"/>
    <property type="molecule type" value="Genomic_DNA"/>
</dbReference>
<evidence type="ECO:0000313" key="2">
    <source>
        <dbReference type="Proteomes" id="UP000663859"/>
    </source>
</evidence>
<evidence type="ECO:0000313" key="1">
    <source>
        <dbReference type="EMBL" id="CAF0695788.1"/>
    </source>
</evidence>
<sequence length="129" mass="14065">MLASVEAQPLPLVTRCLAGAVGIDTNGDHLALGETDRLGNLVRIRGIRLNLCGKSDQEAKAIFPHACKEIARACVESAKQLGIERVDFRKRGLELEPVDPVLRARSLFSFCYARAISVLTAAFFALESR</sequence>
<dbReference type="RefSeq" id="WP_174581888.1">
    <property type="nucleotide sequence ID" value="NZ_CAJNOB010000012.1"/>
</dbReference>
<name>A0A8J2BNB0_9BACT</name>
<dbReference type="AlphaFoldDB" id="A0A8J2BNB0"/>
<protein>
    <submittedName>
        <fullName evidence="1">Uncharacterized protein</fullName>
    </submittedName>
</protein>
<comment type="caution">
    <text evidence="1">The sequence shown here is derived from an EMBL/GenBank/DDBJ whole genome shotgun (WGS) entry which is preliminary data.</text>
</comment>
<gene>
    <name evidence="1" type="ORF">MPNT_20012</name>
</gene>
<organism evidence="1 2">
    <name type="scientific">Candidatus Methylacidithermus pantelleriae</name>
    <dbReference type="NCBI Taxonomy" id="2744239"/>
    <lineage>
        <taxon>Bacteria</taxon>
        <taxon>Pseudomonadati</taxon>
        <taxon>Verrucomicrobiota</taxon>
        <taxon>Methylacidiphilae</taxon>
        <taxon>Methylacidiphilales</taxon>
        <taxon>Methylacidiphilaceae</taxon>
        <taxon>Candidatus Methylacidithermus</taxon>
    </lineage>
</organism>
<keyword evidence="2" id="KW-1185">Reference proteome</keyword>
<reference evidence="1" key="1">
    <citation type="submission" date="2021-02" db="EMBL/GenBank/DDBJ databases">
        <authorList>
            <person name="Cremers G."/>
            <person name="Picone N."/>
        </authorList>
    </citation>
    <scope>NUCLEOTIDE SEQUENCE</scope>
    <source>
        <strain evidence="1">PQ17</strain>
    </source>
</reference>
<dbReference type="Proteomes" id="UP000663859">
    <property type="component" value="Unassembled WGS sequence"/>
</dbReference>